<keyword evidence="2 5" id="KW-0479">Metal-binding</keyword>
<keyword evidence="6" id="KW-0503">Monooxygenase</keyword>
<proteinExistence type="inferred from homology"/>
<dbReference type="GO" id="GO:0016705">
    <property type="term" value="F:oxidoreductase activity, acting on paired donors, with incorporation or reduction of molecular oxygen"/>
    <property type="evidence" value="ECO:0007669"/>
    <property type="project" value="InterPro"/>
</dbReference>
<protein>
    <recommendedName>
        <fullName evidence="10">Cytochrome P450</fullName>
    </recommendedName>
</protein>
<reference evidence="8" key="2">
    <citation type="journal article" date="2022" name="Hortic Res">
        <title>The genome of Dioscorea zingiberensis sheds light on the biosynthesis, origin and evolution of the medicinally important diosgenin saponins.</title>
        <authorList>
            <person name="Li Y."/>
            <person name="Tan C."/>
            <person name="Li Z."/>
            <person name="Guo J."/>
            <person name="Li S."/>
            <person name="Chen X."/>
            <person name="Wang C."/>
            <person name="Dai X."/>
            <person name="Yang H."/>
            <person name="Song W."/>
            <person name="Hou L."/>
            <person name="Xu J."/>
            <person name="Tong Z."/>
            <person name="Xu A."/>
            <person name="Yuan X."/>
            <person name="Wang W."/>
            <person name="Yang Q."/>
            <person name="Chen L."/>
            <person name="Sun Z."/>
            <person name="Wang K."/>
            <person name="Pan B."/>
            <person name="Chen J."/>
            <person name="Bao Y."/>
            <person name="Liu F."/>
            <person name="Qi X."/>
            <person name="Gang D.R."/>
            <person name="Wen J."/>
            <person name="Li J."/>
        </authorList>
    </citation>
    <scope>NUCLEOTIDE SEQUENCE</scope>
    <source>
        <strain evidence="8">Dzin_1.0</strain>
    </source>
</reference>
<keyword evidence="9" id="KW-1185">Reference proteome</keyword>
<dbReference type="PRINTS" id="PR00463">
    <property type="entry name" value="EP450I"/>
</dbReference>
<evidence type="ECO:0000256" key="2">
    <source>
        <dbReference type="ARBA" id="ARBA00022723"/>
    </source>
</evidence>
<dbReference type="PROSITE" id="PS00086">
    <property type="entry name" value="CYTOCHROME_P450"/>
    <property type="match status" value="1"/>
</dbReference>
<keyword evidence="5 6" id="KW-0349">Heme</keyword>
<evidence type="ECO:0000256" key="6">
    <source>
        <dbReference type="RuleBase" id="RU000461"/>
    </source>
</evidence>
<evidence type="ECO:0000256" key="5">
    <source>
        <dbReference type="PIRSR" id="PIRSR602401-1"/>
    </source>
</evidence>
<organism evidence="8 9">
    <name type="scientific">Dioscorea zingiberensis</name>
    <dbReference type="NCBI Taxonomy" id="325984"/>
    <lineage>
        <taxon>Eukaryota</taxon>
        <taxon>Viridiplantae</taxon>
        <taxon>Streptophyta</taxon>
        <taxon>Embryophyta</taxon>
        <taxon>Tracheophyta</taxon>
        <taxon>Spermatophyta</taxon>
        <taxon>Magnoliopsida</taxon>
        <taxon>Liliopsida</taxon>
        <taxon>Dioscoreales</taxon>
        <taxon>Dioscoreaceae</taxon>
        <taxon>Dioscorea</taxon>
    </lineage>
</organism>
<dbReference type="EMBL" id="JAGGNH010000002">
    <property type="protein sequence ID" value="KAJ0980868.1"/>
    <property type="molecule type" value="Genomic_DNA"/>
</dbReference>
<accession>A0A9D5HLI0</accession>
<evidence type="ECO:0000256" key="4">
    <source>
        <dbReference type="ARBA" id="ARBA00023004"/>
    </source>
</evidence>
<dbReference type="PRINTS" id="PR00385">
    <property type="entry name" value="P450"/>
</dbReference>
<sequence length="516" mass="59766">MEFFQSLESLLILSLLPLLLLFFIILFSKSSSKKSPNPNIDGFKPYPLLGHLPHLFKHRHDFLEWTSNLLSKSPTHSIVIDLPFQRNGFMTSNPLNIEHIVKSNFSNYPKGDRAIYTLKDFLGHGIFNSNGDHWNSQRKIASHEFNKKSLRKFIVTTVDNEIISRLLPFVSKKCNSGEVFDMQDVLERFAFDNICKVAFGEDPCCLTVEDSARPELVRAFGDASHIIIDRFNDLRPFTWRIQRLLNVGPEKRLNEAIKIVNNFAMKIIKSRRTRETKEEEEEDDDLLSRLALNKENSDEYLRDMVISFIVAGLETTSSALTWFFWLLSKRPDVEEKILSEVKKIHFQNSESLNIDELRDMHYLHAAISESLRLYPPVALDTQSCLEDDVMPDGTFVGKGWFVTYNAYSVGRLKDVWGEDCMEYRPERWLENGVFRPENPFKFPAFHGGPRMCLGKEMAYIQMKSIVACLVQRFRIEVLLPGDKDPEELLWFTLRMKGGLPVKFTERDSNLCVDDED</sequence>
<comment type="caution">
    <text evidence="8">The sequence shown here is derived from an EMBL/GenBank/DDBJ whole genome shotgun (WGS) entry which is preliminary data.</text>
</comment>
<dbReference type="SUPFAM" id="SSF48264">
    <property type="entry name" value="Cytochrome P450"/>
    <property type="match status" value="1"/>
</dbReference>
<dbReference type="GO" id="GO:0005506">
    <property type="term" value="F:iron ion binding"/>
    <property type="evidence" value="ECO:0007669"/>
    <property type="project" value="InterPro"/>
</dbReference>
<keyword evidence="4 5" id="KW-0408">Iron</keyword>
<dbReference type="GO" id="GO:0004497">
    <property type="term" value="F:monooxygenase activity"/>
    <property type="evidence" value="ECO:0007669"/>
    <property type="project" value="UniProtKB-KW"/>
</dbReference>
<evidence type="ECO:0000256" key="7">
    <source>
        <dbReference type="SAM" id="Phobius"/>
    </source>
</evidence>
<keyword evidence="7" id="KW-1133">Transmembrane helix</keyword>
<dbReference type="Gene3D" id="1.10.630.10">
    <property type="entry name" value="Cytochrome P450"/>
    <property type="match status" value="1"/>
</dbReference>
<dbReference type="CDD" id="cd11064">
    <property type="entry name" value="CYP86A"/>
    <property type="match status" value="1"/>
</dbReference>
<dbReference type="InterPro" id="IPR036396">
    <property type="entry name" value="Cyt_P450_sf"/>
</dbReference>
<keyword evidence="7" id="KW-0812">Transmembrane</keyword>
<evidence type="ECO:0000256" key="3">
    <source>
        <dbReference type="ARBA" id="ARBA00023002"/>
    </source>
</evidence>
<dbReference type="InterPro" id="IPR001128">
    <property type="entry name" value="Cyt_P450"/>
</dbReference>
<keyword evidence="7" id="KW-0472">Membrane</keyword>
<dbReference type="OrthoDB" id="1470350at2759"/>
<evidence type="ECO:0008006" key="10">
    <source>
        <dbReference type="Google" id="ProtNLM"/>
    </source>
</evidence>
<dbReference type="PANTHER" id="PTHR24296">
    <property type="entry name" value="CYTOCHROME P450"/>
    <property type="match status" value="1"/>
</dbReference>
<reference evidence="8" key="1">
    <citation type="submission" date="2021-03" db="EMBL/GenBank/DDBJ databases">
        <authorList>
            <person name="Li Z."/>
            <person name="Yang C."/>
        </authorList>
    </citation>
    <scope>NUCLEOTIDE SEQUENCE</scope>
    <source>
        <strain evidence="8">Dzin_1.0</strain>
        <tissue evidence="8">Leaf</tissue>
    </source>
</reference>
<feature type="binding site" description="axial binding residue" evidence="5">
    <location>
        <position position="452"/>
    </location>
    <ligand>
        <name>heme</name>
        <dbReference type="ChEBI" id="CHEBI:30413"/>
    </ligand>
    <ligandPart>
        <name>Fe</name>
        <dbReference type="ChEBI" id="CHEBI:18248"/>
    </ligandPart>
</feature>
<dbReference type="GO" id="GO:0020037">
    <property type="term" value="F:heme binding"/>
    <property type="evidence" value="ECO:0007669"/>
    <property type="project" value="InterPro"/>
</dbReference>
<evidence type="ECO:0000313" key="8">
    <source>
        <dbReference type="EMBL" id="KAJ0980868.1"/>
    </source>
</evidence>
<comment type="similarity">
    <text evidence="1 6">Belongs to the cytochrome P450 family.</text>
</comment>
<keyword evidence="3 6" id="KW-0560">Oxidoreductase</keyword>
<gene>
    <name evidence="8" type="ORF">J5N97_009123</name>
</gene>
<feature type="transmembrane region" description="Helical" evidence="7">
    <location>
        <begin position="304"/>
        <end position="327"/>
    </location>
</feature>
<dbReference type="InterPro" id="IPR017972">
    <property type="entry name" value="Cyt_P450_CS"/>
</dbReference>
<dbReference type="InterPro" id="IPR002401">
    <property type="entry name" value="Cyt_P450_E_grp-I"/>
</dbReference>
<evidence type="ECO:0000256" key="1">
    <source>
        <dbReference type="ARBA" id="ARBA00010617"/>
    </source>
</evidence>
<evidence type="ECO:0000313" key="9">
    <source>
        <dbReference type="Proteomes" id="UP001085076"/>
    </source>
</evidence>
<dbReference type="Proteomes" id="UP001085076">
    <property type="component" value="Miscellaneous, Linkage group lg02"/>
</dbReference>
<comment type="cofactor">
    <cofactor evidence="5">
        <name>heme</name>
        <dbReference type="ChEBI" id="CHEBI:30413"/>
    </cofactor>
</comment>
<dbReference type="Pfam" id="PF00067">
    <property type="entry name" value="p450"/>
    <property type="match status" value="1"/>
</dbReference>
<dbReference type="AlphaFoldDB" id="A0A9D5HLI0"/>
<dbReference type="GO" id="GO:0006629">
    <property type="term" value="P:lipid metabolic process"/>
    <property type="evidence" value="ECO:0007669"/>
    <property type="project" value="UniProtKB-ARBA"/>
</dbReference>
<name>A0A9D5HLI0_9LILI</name>